<gene>
    <name evidence="2" type="ORF">GOMPHAMPRED_002299</name>
</gene>
<feature type="compositionally biased region" description="Basic and acidic residues" evidence="1">
    <location>
        <begin position="613"/>
        <end position="623"/>
    </location>
</feature>
<feature type="compositionally biased region" description="Low complexity" evidence="1">
    <location>
        <begin position="633"/>
        <end position="657"/>
    </location>
</feature>
<name>A0A8H3FD83_9LECA</name>
<accession>A0A8H3FD83</accession>
<feature type="compositionally biased region" description="Basic and acidic residues" evidence="1">
    <location>
        <begin position="574"/>
        <end position="600"/>
    </location>
</feature>
<feature type="region of interest" description="Disordered" evidence="1">
    <location>
        <begin position="19"/>
        <end position="162"/>
    </location>
</feature>
<evidence type="ECO:0000256" key="1">
    <source>
        <dbReference type="SAM" id="MobiDB-lite"/>
    </source>
</evidence>
<feature type="compositionally biased region" description="Polar residues" evidence="1">
    <location>
        <begin position="23"/>
        <end position="35"/>
    </location>
</feature>
<evidence type="ECO:0000313" key="3">
    <source>
        <dbReference type="Proteomes" id="UP000664169"/>
    </source>
</evidence>
<feature type="compositionally biased region" description="Basic and acidic residues" evidence="1">
    <location>
        <begin position="477"/>
        <end position="496"/>
    </location>
</feature>
<comment type="caution">
    <text evidence="2">The sequence shown here is derived from an EMBL/GenBank/DDBJ whole genome shotgun (WGS) entry which is preliminary data.</text>
</comment>
<proteinExistence type="predicted"/>
<feature type="compositionally biased region" description="Basic and acidic residues" evidence="1">
    <location>
        <begin position="524"/>
        <end position="555"/>
    </location>
</feature>
<reference evidence="2" key="1">
    <citation type="submission" date="2021-03" db="EMBL/GenBank/DDBJ databases">
        <authorList>
            <person name="Tagirdzhanova G."/>
        </authorList>
    </citation>
    <scope>NUCLEOTIDE SEQUENCE</scope>
</reference>
<protein>
    <submittedName>
        <fullName evidence="2">Uncharacterized protein</fullName>
    </submittedName>
</protein>
<feature type="compositionally biased region" description="Acidic residues" evidence="1">
    <location>
        <begin position="602"/>
        <end position="611"/>
    </location>
</feature>
<feature type="compositionally biased region" description="Basic and acidic residues" evidence="1">
    <location>
        <begin position="398"/>
        <end position="408"/>
    </location>
</feature>
<keyword evidence="3" id="KW-1185">Reference proteome</keyword>
<feature type="compositionally biased region" description="Polar residues" evidence="1">
    <location>
        <begin position="361"/>
        <end position="385"/>
    </location>
</feature>
<dbReference type="AlphaFoldDB" id="A0A8H3FD83"/>
<dbReference type="OrthoDB" id="5407458at2759"/>
<organism evidence="2 3">
    <name type="scientific">Gomphillus americanus</name>
    <dbReference type="NCBI Taxonomy" id="1940652"/>
    <lineage>
        <taxon>Eukaryota</taxon>
        <taxon>Fungi</taxon>
        <taxon>Dikarya</taxon>
        <taxon>Ascomycota</taxon>
        <taxon>Pezizomycotina</taxon>
        <taxon>Lecanoromycetes</taxon>
        <taxon>OSLEUM clade</taxon>
        <taxon>Ostropomycetidae</taxon>
        <taxon>Ostropales</taxon>
        <taxon>Graphidaceae</taxon>
        <taxon>Gomphilloideae</taxon>
        <taxon>Gomphillus</taxon>
    </lineage>
</organism>
<sequence length="666" mass="74242">MSESPTDTRPCAAYAEDFHEESQCTVPGTRTSSQVRTRKSKRDEASDSGYSSRTPGTSSSSSHKLFKLVSRMAGSKKPSKEAVAPSVAAPKKTVTKMSKKENLRHDTSIESREAAAKIQLSGKPISRTPSNPGHEKSQLHRSTKMGPPPAPIPIKTTSTTRAGLIRPNSYHAGAPDSRYPLHAVQFSAPIHMTRQPPVHHPPPPLSHSYQPQPLMYISVPAPISPSRQTAYPFMPTIPAQHLPMSWESPYHASPILPHVPQPPISRRYSLAGPPPSAPVVQYPVVPHRPVVYQQIEHSRPPVSFHEPQLPYHQVVQDEPLFLDDEAYYRHQEEARRAMPPPQRPSLRHATTVATGLVRQSNRNSMEYVQTPTSATSRAGSFSSIKDQYKAPQMIRTSSSRDVETRKPEMSASADHGKRARPKSFHVGYDRELAAEQYQSEKIGHNKVQPLTTDAIKMVNKSSKSGKSKASETGSRSSDSRKARDARKTIESRKKSLAEPVSVEVDQGCTATVTRDAHGVSVRVRSSEENRERLGRQAEREEHSQRHSLSSRRESLTEATRSILPRRPSSSQPTVRREKLDLPLRTIDMDKRLTDKQRYTDDTAVEDDEYSEPEVLKKRDDKLTAQRLARIKTPSESRPSSRSARSVKSAKSTTSSRRGIAIERTHS</sequence>
<feature type="compositionally biased region" description="Low complexity" evidence="1">
    <location>
        <begin position="48"/>
        <end position="62"/>
    </location>
</feature>
<feature type="compositionally biased region" description="Basic and acidic residues" evidence="1">
    <location>
        <begin position="98"/>
        <end position="115"/>
    </location>
</feature>
<feature type="region of interest" description="Disordered" evidence="1">
    <location>
        <begin position="361"/>
        <end position="423"/>
    </location>
</feature>
<evidence type="ECO:0000313" key="2">
    <source>
        <dbReference type="EMBL" id="CAF9921480.1"/>
    </source>
</evidence>
<dbReference type="EMBL" id="CAJPDQ010000017">
    <property type="protein sequence ID" value="CAF9921480.1"/>
    <property type="molecule type" value="Genomic_DNA"/>
</dbReference>
<dbReference type="Proteomes" id="UP000664169">
    <property type="component" value="Unassembled WGS sequence"/>
</dbReference>
<feature type="region of interest" description="Disordered" evidence="1">
    <location>
        <begin position="458"/>
        <end position="666"/>
    </location>
</feature>